<dbReference type="Proteomes" id="UP001054902">
    <property type="component" value="Unassembled WGS sequence"/>
</dbReference>
<dbReference type="InterPro" id="IPR036638">
    <property type="entry name" value="HLH_DNA-bd_sf"/>
</dbReference>
<comment type="caution">
    <text evidence="2">The sequence shown here is derived from an EMBL/GenBank/DDBJ whole genome shotgun (WGS) entry which is preliminary data.</text>
</comment>
<evidence type="ECO:0008006" key="4">
    <source>
        <dbReference type="Google" id="ProtNLM"/>
    </source>
</evidence>
<name>A0AAD3CGW8_9STRA</name>
<sequence>MDKLHQLSTRNTPEKSSMSPQLNARKNSSADDWMQVLDNFLDNDEAASAQLSRNDHSFSNIAHAHNENTSIDSHLPVGHNMQHPNHQNESTSCKQESTEEPVDVEQSQVAKSSSSTTTTTSSVTSNKKADDIDPNLSEDTKAQIRSERKRNREKQRRSDVNNQFAALTDLLQSVEGYDLDSDVSDDEDECEPKKRKINSVGMVNVAPANRVDLIARTIAVMDRLHKVNRSLRQNVKGLRKNLKKCTGGAAGTNSTSAMPGMMMNGMNMAMNGQMPGMMMMMPQQMASTDGQQQPMMMMVPMMMPNAMMQANGQGFVQGATMMGNQMQQQATQVQANNTGAQPHQQIQMQQQATQQLATSSTHNGMNMMLTNPMGAFQGMHTMQTQPMGQNTFLQQNSNTAQVPASTLAPMAHQQQPQTSTQQQSNMSSSSHSTSGGNDPNVGNGDGSFTYGGNLAHCA</sequence>
<protein>
    <recommendedName>
        <fullName evidence="4">BHLH domain-containing protein</fullName>
    </recommendedName>
</protein>
<feature type="region of interest" description="Disordered" evidence="1">
    <location>
        <begin position="70"/>
        <end position="164"/>
    </location>
</feature>
<dbReference type="Gene3D" id="4.10.280.10">
    <property type="entry name" value="Helix-loop-helix DNA-binding domain"/>
    <property type="match status" value="1"/>
</dbReference>
<reference evidence="2 3" key="1">
    <citation type="journal article" date="2021" name="Sci. Rep.">
        <title>The genome of the diatom Chaetoceros tenuissimus carries an ancient integrated fragment of an extant virus.</title>
        <authorList>
            <person name="Hongo Y."/>
            <person name="Kimura K."/>
            <person name="Takaki Y."/>
            <person name="Yoshida Y."/>
            <person name="Baba S."/>
            <person name="Kobayashi G."/>
            <person name="Nagasaki K."/>
            <person name="Hano T."/>
            <person name="Tomaru Y."/>
        </authorList>
    </citation>
    <scope>NUCLEOTIDE SEQUENCE [LARGE SCALE GENOMIC DNA]</scope>
    <source>
        <strain evidence="2 3">NIES-3715</strain>
    </source>
</reference>
<gene>
    <name evidence="2" type="ORF">CTEN210_02356</name>
</gene>
<feature type="compositionally biased region" description="Low complexity" evidence="1">
    <location>
        <begin position="413"/>
        <end position="442"/>
    </location>
</feature>
<dbReference type="AlphaFoldDB" id="A0AAD3CGW8"/>
<evidence type="ECO:0000313" key="2">
    <source>
        <dbReference type="EMBL" id="GFH45882.1"/>
    </source>
</evidence>
<evidence type="ECO:0000256" key="1">
    <source>
        <dbReference type="SAM" id="MobiDB-lite"/>
    </source>
</evidence>
<dbReference type="EMBL" id="BLLK01000022">
    <property type="protein sequence ID" value="GFH45882.1"/>
    <property type="molecule type" value="Genomic_DNA"/>
</dbReference>
<feature type="compositionally biased region" description="Low complexity" evidence="1">
    <location>
        <begin position="330"/>
        <end position="355"/>
    </location>
</feature>
<accession>A0AAD3CGW8</accession>
<organism evidence="2 3">
    <name type="scientific">Chaetoceros tenuissimus</name>
    <dbReference type="NCBI Taxonomy" id="426638"/>
    <lineage>
        <taxon>Eukaryota</taxon>
        <taxon>Sar</taxon>
        <taxon>Stramenopiles</taxon>
        <taxon>Ochrophyta</taxon>
        <taxon>Bacillariophyta</taxon>
        <taxon>Coscinodiscophyceae</taxon>
        <taxon>Chaetocerotophycidae</taxon>
        <taxon>Chaetocerotales</taxon>
        <taxon>Chaetocerotaceae</taxon>
        <taxon>Chaetoceros</taxon>
    </lineage>
</organism>
<feature type="compositionally biased region" description="Polar residues" evidence="1">
    <location>
        <begin position="82"/>
        <end position="95"/>
    </location>
</feature>
<feature type="compositionally biased region" description="Low complexity" evidence="1">
    <location>
        <begin position="112"/>
        <end position="125"/>
    </location>
</feature>
<feature type="compositionally biased region" description="Polar residues" evidence="1">
    <location>
        <begin position="1"/>
        <end position="27"/>
    </location>
</feature>
<evidence type="ECO:0000313" key="3">
    <source>
        <dbReference type="Proteomes" id="UP001054902"/>
    </source>
</evidence>
<feature type="region of interest" description="Disordered" evidence="1">
    <location>
        <begin position="408"/>
        <end position="458"/>
    </location>
</feature>
<dbReference type="GO" id="GO:0046983">
    <property type="term" value="F:protein dimerization activity"/>
    <property type="evidence" value="ECO:0007669"/>
    <property type="project" value="InterPro"/>
</dbReference>
<keyword evidence="3" id="KW-1185">Reference proteome</keyword>
<proteinExistence type="predicted"/>
<feature type="region of interest" description="Disordered" evidence="1">
    <location>
        <begin position="330"/>
        <end position="358"/>
    </location>
</feature>
<feature type="region of interest" description="Disordered" evidence="1">
    <location>
        <begin position="1"/>
        <end position="30"/>
    </location>
</feature>